<feature type="region of interest" description="Disordered" evidence="1">
    <location>
        <begin position="160"/>
        <end position="182"/>
    </location>
</feature>
<sequence>MAERRVQQHARQRTVRSSVRVRAIVPGRRRRNPRHSADLAPDLSAAAMIRDRLRTGRQDGRVEQQQFQASVTGDDAGEDPLVGGLDEFVDQLDAGDVADSAALLAGGQAEPDQQMRFSGSGVTKDLRDDARRGLYLACSLRKSHPIQLLLSMMRETPPNTWVHIGRRRGNGDRRGRRSVRKT</sequence>
<feature type="region of interest" description="Disordered" evidence="1">
    <location>
        <begin position="58"/>
        <end position="78"/>
    </location>
</feature>
<geneLocation type="plasmid" evidence="2">
    <name>pNSL1</name>
</geneLocation>
<feature type="compositionally biased region" description="Basic residues" evidence="1">
    <location>
        <begin position="164"/>
        <end position="182"/>
    </location>
</feature>
<dbReference type="AlphaFoldDB" id="A0A097SR14"/>
<name>A0A097SR14_9NOCA</name>
<evidence type="ECO:0000313" key="2">
    <source>
        <dbReference type="EMBL" id="AIU93967.1"/>
    </source>
</evidence>
<keyword evidence="2" id="KW-0614">Plasmid</keyword>
<reference evidence="2" key="1">
    <citation type="submission" date="2014-03" db="EMBL/GenBank/DDBJ databases">
        <authorList>
            <person name="Zhang G."/>
            <person name="Zhu L."/>
            <person name="Fang P."/>
        </authorList>
    </citation>
    <scope>NUCLEOTIDE SEQUENCE</scope>
    <source>
        <strain evidence="2">NS1</strain>
        <plasmid evidence="2">pNSL1</plasmid>
    </source>
</reference>
<protein>
    <submittedName>
        <fullName evidence="2">Uncharacterized protein</fullName>
    </submittedName>
</protein>
<proteinExistence type="predicted"/>
<accession>A0A097SR14</accession>
<evidence type="ECO:0000256" key="1">
    <source>
        <dbReference type="SAM" id="MobiDB-lite"/>
    </source>
</evidence>
<organism evidence="2">
    <name type="scientific">Rhodococcus sp. NS1</name>
    <dbReference type="NCBI Taxonomy" id="402236"/>
    <lineage>
        <taxon>Bacteria</taxon>
        <taxon>Bacillati</taxon>
        <taxon>Actinomycetota</taxon>
        <taxon>Actinomycetes</taxon>
        <taxon>Mycobacteriales</taxon>
        <taxon>Nocardiaceae</taxon>
        <taxon>Rhodococcus</taxon>
    </lineage>
</organism>
<dbReference type="EMBL" id="KJ605395">
    <property type="protein sequence ID" value="AIU93967.1"/>
    <property type="molecule type" value="Genomic_DNA"/>
</dbReference>
<gene>
    <name evidence="2" type="ORF">LRS1606.533</name>
</gene>